<dbReference type="Gene3D" id="1.10.10.1100">
    <property type="entry name" value="BFD-like [2Fe-2S]-binding domain"/>
    <property type="match status" value="1"/>
</dbReference>
<keyword evidence="1" id="KW-0560">Oxidoreductase</keyword>
<evidence type="ECO:0000259" key="2">
    <source>
        <dbReference type="Pfam" id="PF04324"/>
    </source>
</evidence>
<dbReference type="PANTHER" id="PTHR42949:SF3">
    <property type="entry name" value="ANAEROBIC GLYCEROL-3-PHOSPHATE DEHYDROGENASE SUBUNIT B"/>
    <property type="match status" value="1"/>
</dbReference>
<sequence length="460" mass="48063">MTPATIPRAIVVGAGPAGVRAAETLVAAGLRPMVIDEGMLSGGQIYRRQPANFGRPHETLYGYDAEKARSLHDAFEAIRTQVDYRPETLAWNLRENVLHVVTNGVAAALPFDALILATGATDRLLPIRGWTLPGCYSLGGSQVALKAQACSIGQRPVFLGTGPLLYLVAYQYLKAGVDVAAVLDTSPFGASIRALPDLAVRPGLLLRGLRFRRALTKAGVTVANGVVPLEIEGDGEVTGLRYHAAGGGDRRIACDAVGMGFHLRSENQLADLAGCPFLFDDATGMWRPEADGDGRSPRAGIYLAGDGARVLGADAAEVGGRLAALAALADAGMSADAALVTSLRGQMATLDRFRRGLATAFPWPATLARSVADDVILCRCEAITAGTMRETAEAKGAPEVNRAKALSRIGMGRCQGRYCGHAAAEVLAGARGSSLESVGRLRGQAPVKPLSMATVKADTL</sequence>
<evidence type="ECO:0000313" key="5">
    <source>
        <dbReference type="Proteomes" id="UP000318681"/>
    </source>
</evidence>
<dbReference type="PIRSF" id="PIRSF037495">
    <property type="entry name" value="Opine_OX_OoxA/HcnB"/>
    <property type="match status" value="1"/>
</dbReference>
<keyword evidence="5" id="KW-1185">Reference proteome</keyword>
<dbReference type="Pfam" id="PF04324">
    <property type="entry name" value="Fer2_BFD"/>
    <property type="match status" value="1"/>
</dbReference>
<dbReference type="EMBL" id="VNIM01000052">
    <property type="protein sequence ID" value="TVV73122.1"/>
    <property type="molecule type" value="Genomic_DNA"/>
</dbReference>
<dbReference type="AlphaFoldDB" id="A0A558R1A2"/>
<name>A0A558R1A2_9SPHN</name>
<dbReference type="Proteomes" id="UP000318681">
    <property type="component" value="Unassembled WGS sequence"/>
</dbReference>
<dbReference type="Gene3D" id="3.50.50.60">
    <property type="entry name" value="FAD/NAD(P)-binding domain"/>
    <property type="match status" value="2"/>
</dbReference>
<dbReference type="GO" id="GO:0016491">
    <property type="term" value="F:oxidoreductase activity"/>
    <property type="evidence" value="ECO:0007669"/>
    <property type="project" value="UniProtKB-KW"/>
</dbReference>
<dbReference type="InterPro" id="IPR017224">
    <property type="entry name" value="Opine_Oxase_asu/HCN_bsu"/>
</dbReference>
<protein>
    <submittedName>
        <fullName evidence="4">FAD/NAD(P)-binding oxidoreductase</fullName>
    </submittedName>
</protein>
<dbReference type="Pfam" id="PF07992">
    <property type="entry name" value="Pyr_redox_2"/>
    <property type="match status" value="1"/>
</dbReference>
<dbReference type="InterPro" id="IPR007419">
    <property type="entry name" value="BFD-like_2Fe2S-bd_dom"/>
</dbReference>
<proteinExistence type="predicted"/>
<comment type="caution">
    <text evidence="4">The sequence shown here is derived from an EMBL/GenBank/DDBJ whole genome shotgun (WGS) entry which is preliminary data.</text>
</comment>
<evidence type="ECO:0000313" key="4">
    <source>
        <dbReference type="EMBL" id="TVV73122.1"/>
    </source>
</evidence>
<dbReference type="InterPro" id="IPR036188">
    <property type="entry name" value="FAD/NAD-bd_sf"/>
</dbReference>
<organism evidence="4 5">
    <name type="scientific">Alterirhizorhabdus solaris</name>
    <dbReference type="NCBI Taxonomy" id="2529389"/>
    <lineage>
        <taxon>Bacteria</taxon>
        <taxon>Pseudomonadati</taxon>
        <taxon>Pseudomonadota</taxon>
        <taxon>Alphaproteobacteria</taxon>
        <taxon>Sphingomonadales</taxon>
        <taxon>Rhizorhabdaceae</taxon>
        <taxon>Alterirhizorhabdus</taxon>
    </lineage>
</organism>
<dbReference type="InterPro" id="IPR023753">
    <property type="entry name" value="FAD/NAD-binding_dom"/>
</dbReference>
<dbReference type="CDD" id="cd19946">
    <property type="entry name" value="GlpA-like_Fer2_BFD-like"/>
    <property type="match status" value="1"/>
</dbReference>
<dbReference type="InterPro" id="IPR051691">
    <property type="entry name" value="Metab_Enz_Cyan_OpOx_G3PDH"/>
</dbReference>
<reference evidence="4 5" key="1">
    <citation type="submission" date="2019-07" db="EMBL/GenBank/DDBJ databases">
        <title>Sphingomonas solaris sp. nov., isolated from a solar panel from Boston, Massachusetts.</title>
        <authorList>
            <person name="Tanner K."/>
            <person name="Pascual J."/>
            <person name="Mancuso C."/>
            <person name="Pereto J."/>
            <person name="Khalil A."/>
            <person name="Vilanova C."/>
        </authorList>
    </citation>
    <scope>NUCLEOTIDE SEQUENCE [LARGE SCALE GENOMIC DNA]</scope>
    <source>
        <strain evidence="4 5">R4DWN</strain>
    </source>
</reference>
<feature type="domain" description="BFD-like [2Fe-2S]-binding" evidence="2">
    <location>
        <begin position="376"/>
        <end position="428"/>
    </location>
</feature>
<feature type="domain" description="FAD/NAD(P)-binding" evidence="3">
    <location>
        <begin position="9"/>
        <end position="308"/>
    </location>
</feature>
<dbReference type="PRINTS" id="PR00368">
    <property type="entry name" value="FADPNR"/>
</dbReference>
<evidence type="ECO:0000256" key="1">
    <source>
        <dbReference type="ARBA" id="ARBA00023002"/>
    </source>
</evidence>
<dbReference type="OrthoDB" id="5287468at2"/>
<dbReference type="PANTHER" id="PTHR42949">
    <property type="entry name" value="ANAEROBIC GLYCEROL-3-PHOSPHATE DEHYDROGENASE SUBUNIT B"/>
    <property type="match status" value="1"/>
</dbReference>
<gene>
    <name evidence="4" type="ORF">FOY91_13035</name>
</gene>
<evidence type="ECO:0000259" key="3">
    <source>
        <dbReference type="Pfam" id="PF07992"/>
    </source>
</evidence>
<accession>A0A558R1A2</accession>
<dbReference type="InterPro" id="IPR041854">
    <property type="entry name" value="BFD-like_2Fe2S-bd_dom_sf"/>
</dbReference>
<dbReference type="SUPFAM" id="SSF51905">
    <property type="entry name" value="FAD/NAD(P)-binding domain"/>
    <property type="match status" value="1"/>
</dbReference>
<dbReference type="PRINTS" id="PR00469">
    <property type="entry name" value="PNDRDTASEII"/>
</dbReference>